<dbReference type="Pfam" id="PF19765">
    <property type="entry name" value="DUF6252"/>
    <property type="match status" value="1"/>
</dbReference>
<organism evidence="2 3">
    <name type="scientific">Flavobacterium amnicola</name>
    <dbReference type="NCBI Taxonomy" id="2506422"/>
    <lineage>
        <taxon>Bacteria</taxon>
        <taxon>Pseudomonadati</taxon>
        <taxon>Bacteroidota</taxon>
        <taxon>Flavobacteriia</taxon>
        <taxon>Flavobacteriales</taxon>
        <taxon>Flavobacteriaceae</taxon>
        <taxon>Flavobacterium</taxon>
    </lineage>
</organism>
<name>A0A4Q1K4T9_9FLAO</name>
<comment type="caution">
    <text evidence="2">The sequence shown here is derived from an EMBL/GenBank/DDBJ whole genome shotgun (WGS) entry which is preliminary data.</text>
</comment>
<dbReference type="OrthoDB" id="1494580at2"/>
<dbReference type="RefSeq" id="WP_129433288.1">
    <property type="nucleotide sequence ID" value="NZ_SBKO01000001.1"/>
</dbReference>
<keyword evidence="1" id="KW-0732">Signal</keyword>
<reference evidence="3" key="1">
    <citation type="submission" date="2019-01" db="EMBL/GenBank/DDBJ databases">
        <title>Cytophagaceae bacterium strain CAR-16.</title>
        <authorList>
            <person name="Chen W.-M."/>
        </authorList>
    </citation>
    <scope>NUCLEOTIDE SEQUENCE [LARGE SCALE GENOMIC DNA]</scope>
    <source>
        <strain evidence="3">LLJ-11</strain>
    </source>
</reference>
<feature type="chain" id="PRO_5020955864" evidence="1">
    <location>
        <begin position="26"/>
        <end position="170"/>
    </location>
</feature>
<dbReference type="AlphaFoldDB" id="A0A4Q1K4T9"/>
<protein>
    <submittedName>
        <fullName evidence="2">Uncharacterized protein</fullName>
    </submittedName>
</protein>
<evidence type="ECO:0000256" key="1">
    <source>
        <dbReference type="SAM" id="SignalP"/>
    </source>
</evidence>
<gene>
    <name evidence="2" type="ORF">EQG63_00740</name>
</gene>
<accession>A0A4Q1K4T9</accession>
<keyword evidence="3" id="KW-1185">Reference proteome</keyword>
<evidence type="ECO:0000313" key="2">
    <source>
        <dbReference type="EMBL" id="RXR20490.1"/>
    </source>
</evidence>
<proteinExistence type="predicted"/>
<dbReference type="InterPro" id="IPR046219">
    <property type="entry name" value="DUF6252"/>
</dbReference>
<feature type="signal peptide" evidence="1">
    <location>
        <begin position="1"/>
        <end position="25"/>
    </location>
</feature>
<sequence length="170" mass="18207">MKTTFLKTATAIFILVFASCSNDDAVTVPTPIPTPIPTGSTSFKLNGVLITADEVTATHYTNSVAGGKYIDVFVKKAGKEVLELHFPANTGTYPAQQSFDMTSSWLTYKSNDGATFPDDYYNSTSGEMKVTTLDMTGKVVKGTFSFVGNNGSSNVTITEGVLFVNQITVQ</sequence>
<evidence type="ECO:0000313" key="3">
    <source>
        <dbReference type="Proteomes" id="UP000290283"/>
    </source>
</evidence>
<dbReference type="EMBL" id="SBKO01000001">
    <property type="protein sequence ID" value="RXR20490.1"/>
    <property type="molecule type" value="Genomic_DNA"/>
</dbReference>
<dbReference type="Proteomes" id="UP000290283">
    <property type="component" value="Unassembled WGS sequence"/>
</dbReference>
<dbReference type="PROSITE" id="PS51257">
    <property type="entry name" value="PROKAR_LIPOPROTEIN"/>
    <property type="match status" value="1"/>
</dbReference>